<dbReference type="GO" id="GO:0000976">
    <property type="term" value="F:transcription cis-regulatory region binding"/>
    <property type="evidence" value="ECO:0007669"/>
    <property type="project" value="InterPro"/>
</dbReference>
<dbReference type="InterPro" id="IPR004827">
    <property type="entry name" value="bZIP"/>
</dbReference>
<keyword evidence="3" id="KW-0175">Coiled coil</keyword>
<evidence type="ECO:0000313" key="6">
    <source>
        <dbReference type="Proteomes" id="UP000469890"/>
    </source>
</evidence>
<dbReference type="EMBL" id="JAAECE010000001">
    <property type="protein sequence ID" value="KAF1806543.1"/>
    <property type="molecule type" value="Genomic_DNA"/>
</dbReference>
<dbReference type="CDD" id="cd14688">
    <property type="entry name" value="bZIP_YAP"/>
    <property type="match status" value="1"/>
</dbReference>
<organism evidence="5 6">
    <name type="scientific">Mucor circinelloides f. lusitanicus</name>
    <name type="common">Mucor racemosus var. lusitanicus</name>
    <dbReference type="NCBI Taxonomy" id="29924"/>
    <lineage>
        <taxon>Eukaryota</taxon>
        <taxon>Fungi</taxon>
        <taxon>Fungi incertae sedis</taxon>
        <taxon>Mucoromycota</taxon>
        <taxon>Mucoromycotina</taxon>
        <taxon>Mucoromycetes</taxon>
        <taxon>Mucorales</taxon>
        <taxon>Mucorineae</taxon>
        <taxon>Mucoraceae</taxon>
        <taxon>Mucor</taxon>
    </lineage>
</organism>
<dbReference type="SUPFAM" id="SSF57959">
    <property type="entry name" value="Leucine zipper domain"/>
    <property type="match status" value="1"/>
</dbReference>
<feature type="coiled-coil region" evidence="3">
    <location>
        <begin position="134"/>
        <end position="182"/>
    </location>
</feature>
<evidence type="ECO:0000256" key="2">
    <source>
        <dbReference type="ARBA" id="ARBA00023242"/>
    </source>
</evidence>
<gene>
    <name evidence="5" type="ORF">FB192DRAFT_1008919</name>
</gene>
<reference evidence="5 6" key="1">
    <citation type="submission" date="2019-09" db="EMBL/GenBank/DDBJ databases">
        <authorList>
            <consortium name="DOE Joint Genome Institute"/>
            <person name="Mondo S.J."/>
            <person name="Navarro-Mendoza M.I."/>
            <person name="Perez-Arques C."/>
            <person name="Panchal S."/>
            <person name="Nicolas F.E."/>
            <person name="Ganguly P."/>
            <person name="Pangilinan J."/>
            <person name="Grigoriev I."/>
            <person name="Heitman J."/>
            <person name="Sanya K."/>
            <person name="Garre V."/>
        </authorList>
    </citation>
    <scope>NUCLEOTIDE SEQUENCE [LARGE SCALE GENOMIC DNA]</scope>
    <source>
        <strain evidence="5 6">MU402</strain>
    </source>
</reference>
<dbReference type="PANTHER" id="PTHR40621">
    <property type="entry name" value="TRANSCRIPTION FACTOR KAPC-RELATED"/>
    <property type="match status" value="1"/>
</dbReference>
<dbReference type="InterPro" id="IPR050936">
    <property type="entry name" value="AP-1-like"/>
</dbReference>
<dbReference type="PANTHER" id="PTHR40621:SF6">
    <property type="entry name" value="AP-1-LIKE TRANSCRIPTION FACTOR YAP1-RELATED"/>
    <property type="match status" value="1"/>
</dbReference>
<dbReference type="SMART" id="SM00338">
    <property type="entry name" value="BRLZ"/>
    <property type="match status" value="1"/>
</dbReference>
<evidence type="ECO:0000256" key="3">
    <source>
        <dbReference type="SAM" id="Coils"/>
    </source>
</evidence>
<evidence type="ECO:0000256" key="1">
    <source>
        <dbReference type="ARBA" id="ARBA00004123"/>
    </source>
</evidence>
<dbReference type="GO" id="GO:0090575">
    <property type="term" value="C:RNA polymerase II transcription regulator complex"/>
    <property type="evidence" value="ECO:0007669"/>
    <property type="project" value="TreeGrafter"/>
</dbReference>
<dbReference type="Gene3D" id="1.20.5.170">
    <property type="match status" value="1"/>
</dbReference>
<name>A0A8H4BQG8_MUCCL</name>
<dbReference type="PROSITE" id="PS00036">
    <property type="entry name" value="BZIP_BASIC"/>
    <property type="match status" value="1"/>
</dbReference>
<sequence length="371" mass="42072">MYSSTSSRHPPMYTANHMSSLATHAVSPSDPYHWDQPMHAAHNQDQMTVNGHSNESLWYSDTVLCQPEQPKRLHNNNQISIDQSNHSVSHKSLNSHQPSLIYSTLHHSAGPRAVIPSKRAAQNRAAQRAFRQRKERYVKDLEKKAKLMDEWKAEMDLLRQQNKELRECNMSLEKQIHQQQQQQSSTTMNQTKLISPIHSPNLAAEVIPAPVVVVMDQPTVKSTRRRIKQEPLAMQDKHQAPFMPVNLRAPDQASFIGSPTTSCSSSSSSSSINGLEDMPLQAPTMYHSSQIPWTTPAPNDFDHPYDANLDFMSGEQALDDLFVILQTRQRPEISHNYVNNSPTAINYAFNERASPMQEHDQADSMMLARSY</sequence>
<comment type="subcellular location">
    <subcellularLocation>
        <location evidence="1">Nucleus</location>
    </subcellularLocation>
</comment>
<dbReference type="Proteomes" id="UP000469890">
    <property type="component" value="Unassembled WGS sequence"/>
</dbReference>
<feature type="domain" description="BZIP" evidence="4">
    <location>
        <begin position="118"/>
        <end position="133"/>
    </location>
</feature>
<protein>
    <submittedName>
        <fullName evidence="5">Basic-leucine zipper transcription factor</fullName>
    </submittedName>
</protein>
<dbReference type="InterPro" id="IPR046347">
    <property type="entry name" value="bZIP_sf"/>
</dbReference>
<dbReference type="GO" id="GO:0001228">
    <property type="term" value="F:DNA-binding transcription activator activity, RNA polymerase II-specific"/>
    <property type="evidence" value="ECO:0007669"/>
    <property type="project" value="TreeGrafter"/>
</dbReference>
<evidence type="ECO:0000259" key="4">
    <source>
        <dbReference type="PROSITE" id="PS00036"/>
    </source>
</evidence>
<accession>A0A8H4BQG8</accession>
<proteinExistence type="predicted"/>
<dbReference type="AlphaFoldDB" id="A0A8H4BQG8"/>
<comment type="caution">
    <text evidence="5">The sequence shown here is derived from an EMBL/GenBank/DDBJ whole genome shotgun (WGS) entry which is preliminary data.</text>
</comment>
<evidence type="ECO:0000313" key="5">
    <source>
        <dbReference type="EMBL" id="KAF1806543.1"/>
    </source>
</evidence>
<keyword evidence="2" id="KW-0539">Nucleus</keyword>